<accession>A0A1I3TEL1</accession>
<evidence type="ECO:0000259" key="1">
    <source>
        <dbReference type="Pfam" id="PF01370"/>
    </source>
</evidence>
<protein>
    <submittedName>
        <fullName evidence="2">Nucleoside-diphosphate-sugar epimerase</fullName>
    </submittedName>
</protein>
<dbReference type="RefSeq" id="WP_090630793.1">
    <property type="nucleotide sequence ID" value="NZ_FOQO01000012.1"/>
</dbReference>
<dbReference type="SUPFAM" id="SSF51735">
    <property type="entry name" value="NAD(P)-binding Rossmann-fold domains"/>
    <property type="match status" value="1"/>
</dbReference>
<name>A0A1I3TEL1_9SPHI</name>
<reference evidence="2 3" key="1">
    <citation type="submission" date="2016-10" db="EMBL/GenBank/DDBJ databases">
        <authorList>
            <person name="de Groot N.N."/>
        </authorList>
    </citation>
    <scope>NUCLEOTIDE SEQUENCE [LARGE SCALE GENOMIC DNA]</scope>
    <source>
        <strain evidence="2 3">RK1</strain>
    </source>
</reference>
<dbReference type="Pfam" id="PF01370">
    <property type="entry name" value="Epimerase"/>
    <property type="match status" value="1"/>
</dbReference>
<keyword evidence="3" id="KW-1185">Reference proteome</keyword>
<evidence type="ECO:0000313" key="2">
    <source>
        <dbReference type="EMBL" id="SFJ68899.1"/>
    </source>
</evidence>
<dbReference type="InterPro" id="IPR001509">
    <property type="entry name" value="Epimerase_deHydtase"/>
</dbReference>
<dbReference type="EMBL" id="FOQO01000012">
    <property type="protein sequence ID" value="SFJ68899.1"/>
    <property type="molecule type" value="Genomic_DNA"/>
</dbReference>
<sequence length="300" mass="33774">MAVTTVIISGSNGFVGQNLGSYLNSDRFKVYPLSLRDEWEQQIPDQYDVTIHLAGKAHDIKNSSNPKEYFHVNTDLTKQLFGQFLRSNARDFIYFSSVKAVADTVEGVLDEFVSPDPQTPYGQSKWQAEQYLNSQPLPAGKRVFILRPCMIHGPGNKGNLNLLYKMVKTGLPYPLAAFQNRRSFLSIDNLQFVVKSLITNPDIPSGTYNLADDEALSTNELIRIIGEARGRRTRLWRLSPGLINGVAKLGDKFKLPLNTERLKKLTENYVVGNTKIKNELKIAHMPISAREGLLKTLRSF</sequence>
<dbReference type="PANTHER" id="PTHR43245">
    <property type="entry name" value="BIFUNCTIONAL POLYMYXIN RESISTANCE PROTEIN ARNA"/>
    <property type="match status" value="1"/>
</dbReference>
<dbReference type="InterPro" id="IPR036291">
    <property type="entry name" value="NAD(P)-bd_dom_sf"/>
</dbReference>
<organism evidence="2 3">
    <name type="scientific">Parapedobacter indicus</name>
    <dbReference type="NCBI Taxonomy" id="1477437"/>
    <lineage>
        <taxon>Bacteria</taxon>
        <taxon>Pseudomonadati</taxon>
        <taxon>Bacteroidota</taxon>
        <taxon>Sphingobacteriia</taxon>
        <taxon>Sphingobacteriales</taxon>
        <taxon>Sphingobacteriaceae</taxon>
        <taxon>Parapedobacter</taxon>
    </lineage>
</organism>
<feature type="domain" description="NAD-dependent epimerase/dehydratase" evidence="1">
    <location>
        <begin position="6"/>
        <end position="210"/>
    </location>
</feature>
<dbReference type="Gene3D" id="3.40.50.720">
    <property type="entry name" value="NAD(P)-binding Rossmann-like Domain"/>
    <property type="match status" value="1"/>
</dbReference>
<dbReference type="AlphaFoldDB" id="A0A1I3TEL1"/>
<dbReference type="Proteomes" id="UP000198670">
    <property type="component" value="Unassembled WGS sequence"/>
</dbReference>
<proteinExistence type="predicted"/>
<dbReference type="PANTHER" id="PTHR43245:SF58">
    <property type="entry name" value="BLL5923 PROTEIN"/>
    <property type="match status" value="1"/>
</dbReference>
<dbReference type="OrthoDB" id="329806at2"/>
<dbReference type="STRING" id="1477437.SAMN05444682_112130"/>
<evidence type="ECO:0000313" key="3">
    <source>
        <dbReference type="Proteomes" id="UP000198670"/>
    </source>
</evidence>
<dbReference type="InterPro" id="IPR050177">
    <property type="entry name" value="Lipid_A_modif_metabolic_enz"/>
</dbReference>
<gene>
    <name evidence="2" type="ORF">SAMN05444682_112130</name>
</gene>